<feature type="coiled-coil region" evidence="4">
    <location>
        <begin position="11"/>
        <end position="38"/>
    </location>
</feature>
<accession>A0ABM4BJ77</accession>
<sequence length="250" mass="28602">MTLPFGVWDVGQSFNEAVDLEEEENEQYEEEIKTIKITIAPKTRLSCSLFIISFGTAATTFIDMYVNLPEKSTAEVQIIRGTVKTRETCFLYQIDNTVLCQCKVKVAPEDSFDWIKEVMACVLFDQAIILTSYPKYSLKSNFKNTSEDVLRYLKTSYSKFATNVQMLEKDNLIHGLPAAILSYCEFHCIDALMYVTYGESHFVDVFSLKAFEPVLQDNGMKSLPRFTTFEMTKKFKLFDGIGVADKNLYI</sequence>
<evidence type="ECO:0000256" key="4">
    <source>
        <dbReference type="SAM" id="Coils"/>
    </source>
</evidence>
<evidence type="ECO:0000256" key="2">
    <source>
        <dbReference type="ARBA" id="ARBA00019180"/>
    </source>
</evidence>
<evidence type="ECO:0000313" key="5">
    <source>
        <dbReference type="Proteomes" id="UP001652625"/>
    </source>
</evidence>
<keyword evidence="6" id="KW-0647">Proteasome</keyword>
<dbReference type="InterPro" id="IPR016565">
    <property type="entry name" value="Proteasome_assmbl_chp_1"/>
</dbReference>
<keyword evidence="3" id="KW-0143">Chaperone</keyword>
<dbReference type="GeneID" id="105844376"/>
<evidence type="ECO:0000256" key="3">
    <source>
        <dbReference type="ARBA" id="ARBA00023186"/>
    </source>
</evidence>
<evidence type="ECO:0000256" key="1">
    <source>
        <dbReference type="ARBA" id="ARBA00005261"/>
    </source>
</evidence>
<keyword evidence="5" id="KW-1185">Reference proteome</keyword>
<evidence type="ECO:0000313" key="6">
    <source>
        <dbReference type="RefSeq" id="XP_065649063.1"/>
    </source>
</evidence>
<name>A0ABM4BJ77_HYDVU</name>
<proteinExistence type="inferred from homology"/>
<reference evidence="6" key="1">
    <citation type="submission" date="2025-08" db="UniProtKB">
        <authorList>
            <consortium name="RefSeq"/>
        </authorList>
    </citation>
    <scope>IDENTIFICATION</scope>
</reference>
<protein>
    <recommendedName>
        <fullName evidence="2">Proteasome assembly chaperone 1</fullName>
    </recommendedName>
</protein>
<dbReference type="RefSeq" id="XP_065649063.1">
    <property type="nucleotide sequence ID" value="XM_065792991.1"/>
</dbReference>
<dbReference type="Proteomes" id="UP001652625">
    <property type="component" value="Chromosome 03"/>
</dbReference>
<comment type="similarity">
    <text evidence="1">Belongs to the PSMG1 family.</text>
</comment>
<dbReference type="PANTHER" id="PTHR15069">
    <property type="entry name" value="PROTEASOME ASSEMBLY CHAPERONE 1"/>
    <property type="match status" value="1"/>
</dbReference>
<keyword evidence="4" id="KW-0175">Coiled coil</keyword>
<gene>
    <name evidence="6" type="primary">LOC105844376</name>
</gene>
<dbReference type="PANTHER" id="PTHR15069:SF1">
    <property type="entry name" value="PROTEASOME ASSEMBLY CHAPERONE 1"/>
    <property type="match status" value="1"/>
</dbReference>
<organism evidence="5 6">
    <name type="scientific">Hydra vulgaris</name>
    <name type="common">Hydra</name>
    <name type="synonym">Hydra attenuata</name>
    <dbReference type="NCBI Taxonomy" id="6087"/>
    <lineage>
        <taxon>Eukaryota</taxon>
        <taxon>Metazoa</taxon>
        <taxon>Cnidaria</taxon>
        <taxon>Hydrozoa</taxon>
        <taxon>Hydroidolina</taxon>
        <taxon>Anthoathecata</taxon>
        <taxon>Aplanulata</taxon>
        <taxon>Hydridae</taxon>
        <taxon>Hydra</taxon>
    </lineage>
</organism>
<dbReference type="GO" id="GO:0000502">
    <property type="term" value="C:proteasome complex"/>
    <property type="evidence" value="ECO:0007669"/>
    <property type="project" value="UniProtKB-KW"/>
</dbReference>
<dbReference type="Pfam" id="PF16094">
    <property type="entry name" value="PAC1"/>
    <property type="match status" value="1"/>
</dbReference>